<dbReference type="PANTHER" id="PTHR47755">
    <property type="entry name" value="CELL DIVISION PROTEIN FTSX"/>
    <property type="match status" value="1"/>
</dbReference>
<evidence type="ECO:0000313" key="14">
    <source>
        <dbReference type="EMBL" id="MBO8438318.1"/>
    </source>
</evidence>
<feature type="transmembrane region" description="Helical" evidence="11">
    <location>
        <begin position="219"/>
        <end position="241"/>
    </location>
</feature>
<dbReference type="Proteomes" id="UP000823636">
    <property type="component" value="Unassembled WGS sequence"/>
</dbReference>
<evidence type="ECO:0000259" key="13">
    <source>
        <dbReference type="Pfam" id="PF18075"/>
    </source>
</evidence>
<evidence type="ECO:0000256" key="5">
    <source>
        <dbReference type="ARBA" id="ARBA00022618"/>
    </source>
</evidence>
<dbReference type="InterPro" id="IPR003838">
    <property type="entry name" value="ABC3_permease_C"/>
</dbReference>
<sequence>MKDSNEKRHISFFNARVTSTISISLVLFILGVVVLMSILGTQLTRYVKENMGFSVVLKNSAPDYGVENIKKELNAAPYVRAVQFISKEDALRELELELGENPEDLLGFNPLQSSIEVKLVAEYADPDSLAWIEKNIRAYEATVADVICQKDVIQIINDNIRKAEYILLLLSVVLMIISFALISNTIRLMAYSKRFLIHTMKLVGATPGFIRRPFIVSNIIGGIVAAFIAMALLSGCAFYLVNEFENLSTLINIVTMSQVFAVVILLGIALTAVSAYFAVNRYISMDREELYYL</sequence>
<evidence type="ECO:0000256" key="8">
    <source>
        <dbReference type="ARBA" id="ARBA00023136"/>
    </source>
</evidence>
<keyword evidence="5 10" id="KW-0132">Cell division</keyword>
<evidence type="ECO:0000256" key="1">
    <source>
        <dbReference type="ARBA" id="ARBA00004651"/>
    </source>
</evidence>
<dbReference type="GO" id="GO:0005886">
    <property type="term" value="C:plasma membrane"/>
    <property type="evidence" value="ECO:0007669"/>
    <property type="project" value="UniProtKB-SubCell"/>
</dbReference>
<evidence type="ECO:0000256" key="9">
    <source>
        <dbReference type="ARBA" id="ARBA00023306"/>
    </source>
</evidence>
<feature type="domain" description="FtsX extracellular" evidence="13">
    <location>
        <begin position="54"/>
        <end position="140"/>
    </location>
</feature>
<dbReference type="Pfam" id="PF02687">
    <property type="entry name" value="FtsX"/>
    <property type="match status" value="1"/>
</dbReference>
<feature type="domain" description="ABC3 transporter permease C-terminal" evidence="12">
    <location>
        <begin position="169"/>
        <end position="285"/>
    </location>
</feature>
<evidence type="ECO:0000256" key="11">
    <source>
        <dbReference type="SAM" id="Phobius"/>
    </source>
</evidence>
<dbReference type="AlphaFoldDB" id="A0A9D9E3B7"/>
<keyword evidence="8 10" id="KW-0472">Membrane</keyword>
<evidence type="ECO:0000256" key="3">
    <source>
        <dbReference type="ARBA" id="ARBA00021907"/>
    </source>
</evidence>
<keyword evidence="6 11" id="KW-0812">Transmembrane</keyword>
<feature type="transmembrane region" description="Helical" evidence="11">
    <location>
        <begin position="165"/>
        <end position="186"/>
    </location>
</feature>
<organism evidence="14 15">
    <name type="scientific">Candidatus Caccoplasma merdipullorum</name>
    <dbReference type="NCBI Taxonomy" id="2840718"/>
    <lineage>
        <taxon>Bacteria</taxon>
        <taxon>Pseudomonadati</taxon>
        <taxon>Bacteroidota</taxon>
        <taxon>Bacteroidia</taxon>
        <taxon>Bacteroidales</taxon>
        <taxon>Bacteroidaceae</taxon>
        <taxon>Bacteroidaceae incertae sedis</taxon>
        <taxon>Candidatus Caccoplasma</taxon>
    </lineage>
</organism>
<evidence type="ECO:0000256" key="7">
    <source>
        <dbReference type="ARBA" id="ARBA00022989"/>
    </source>
</evidence>
<evidence type="ECO:0000256" key="10">
    <source>
        <dbReference type="PIRNR" id="PIRNR003097"/>
    </source>
</evidence>
<evidence type="ECO:0000259" key="12">
    <source>
        <dbReference type="Pfam" id="PF02687"/>
    </source>
</evidence>
<evidence type="ECO:0000313" key="15">
    <source>
        <dbReference type="Proteomes" id="UP000823636"/>
    </source>
</evidence>
<dbReference type="EMBL" id="JADIMW010000060">
    <property type="protein sequence ID" value="MBO8438318.1"/>
    <property type="molecule type" value="Genomic_DNA"/>
</dbReference>
<evidence type="ECO:0000256" key="2">
    <source>
        <dbReference type="ARBA" id="ARBA00007379"/>
    </source>
</evidence>
<keyword evidence="9 10" id="KW-0131">Cell cycle</keyword>
<dbReference type="Pfam" id="PF18075">
    <property type="entry name" value="FtsX_ECD"/>
    <property type="match status" value="1"/>
</dbReference>
<proteinExistence type="inferred from homology"/>
<evidence type="ECO:0000256" key="4">
    <source>
        <dbReference type="ARBA" id="ARBA00022475"/>
    </source>
</evidence>
<reference evidence="14" key="1">
    <citation type="submission" date="2020-10" db="EMBL/GenBank/DDBJ databases">
        <authorList>
            <person name="Gilroy R."/>
        </authorList>
    </citation>
    <scope>NUCLEOTIDE SEQUENCE</scope>
    <source>
        <strain evidence="14">G3-4614</strain>
    </source>
</reference>
<dbReference type="PANTHER" id="PTHR47755:SF1">
    <property type="entry name" value="CELL DIVISION PROTEIN FTSX"/>
    <property type="match status" value="1"/>
</dbReference>
<accession>A0A9D9E3B7</accession>
<comment type="similarity">
    <text evidence="2 10">Belongs to the ABC-4 integral membrane protein family. FtsX subfamily.</text>
</comment>
<dbReference type="PIRSF" id="PIRSF003097">
    <property type="entry name" value="FtsX"/>
    <property type="match status" value="1"/>
</dbReference>
<comment type="subcellular location">
    <subcellularLocation>
        <location evidence="1">Cell membrane</location>
        <topology evidence="1">Multi-pass membrane protein</topology>
    </subcellularLocation>
</comment>
<comment type="caution">
    <text evidence="14">The sequence shown here is derived from an EMBL/GenBank/DDBJ whole genome shotgun (WGS) entry which is preliminary data.</text>
</comment>
<protein>
    <recommendedName>
        <fullName evidence="3 10">Cell division protein FtsX</fullName>
    </recommendedName>
</protein>
<keyword evidence="7 11" id="KW-1133">Transmembrane helix</keyword>
<dbReference type="GO" id="GO:0051301">
    <property type="term" value="P:cell division"/>
    <property type="evidence" value="ECO:0007669"/>
    <property type="project" value="UniProtKB-KW"/>
</dbReference>
<evidence type="ECO:0000256" key="6">
    <source>
        <dbReference type="ARBA" id="ARBA00022692"/>
    </source>
</evidence>
<dbReference type="InterPro" id="IPR040690">
    <property type="entry name" value="FtsX_ECD"/>
</dbReference>
<keyword evidence="4 10" id="KW-1003">Cell membrane</keyword>
<name>A0A9D9E3B7_9BACT</name>
<feature type="transmembrane region" description="Helical" evidence="11">
    <location>
        <begin position="253"/>
        <end position="279"/>
    </location>
</feature>
<gene>
    <name evidence="14" type="ORF">IAC54_05400</name>
</gene>
<dbReference type="Gene3D" id="3.30.70.3040">
    <property type="match status" value="1"/>
</dbReference>
<reference evidence="14" key="2">
    <citation type="journal article" date="2021" name="PeerJ">
        <title>Extensive microbial diversity within the chicken gut microbiome revealed by metagenomics and culture.</title>
        <authorList>
            <person name="Gilroy R."/>
            <person name="Ravi A."/>
            <person name="Getino M."/>
            <person name="Pursley I."/>
            <person name="Horton D.L."/>
            <person name="Alikhan N.F."/>
            <person name="Baker D."/>
            <person name="Gharbi K."/>
            <person name="Hall N."/>
            <person name="Watson M."/>
            <person name="Adriaenssens E.M."/>
            <person name="Foster-Nyarko E."/>
            <person name="Jarju S."/>
            <person name="Secka A."/>
            <person name="Antonio M."/>
            <person name="Oren A."/>
            <person name="Chaudhuri R.R."/>
            <person name="La Ragione R."/>
            <person name="Hildebrand F."/>
            <person name="Pallen M.J."/>
        </authorList>
    </citation>
    <scope>NUCLEOTIDE SEQUENCE</scope>
    <source>
        <strain evidence="14">G3-4614</strain>
    </source>
</reference>
<feature type="transmembrane region" description="Helical" evidence="11">
    <location>
        <begin position="21"/>
        <end position="40"/>
    </location>
</feature>
<dbReference type="InterPro" id="IPR004513">
    <property type="entry name" value="FtsX"/>
</dbReference>